<dbReference type="RefSeq" id="WP_049015644.1">
    <property type="nucleotide sequence ID" value="NZ_CAYEWG010000003.1"/>
</dbReference>
<dbReference type="EMBL" id="ABOSXX010000002">
    <property type="protein sequence ID" value="ELV3678360.1"/>
    <property type="molecule type" value="Genomic_DNA"/>
</dbReference>
<protein>
    <recommendedName>
        <fullName evidence="8">Fimbrial protein</fullName>
    </recommendedName>
</protein>
<sequence length="370" mass="39535">MRELWMILLLLTTPIQSVWAAGCYIKIGTGSSSDGITTSDLNIPATVQAPLANTSSVVQTSANSTITYWVQGNGSVNAGDAATVRFSPAGTTFTVDSSNKKGWLVDSSIPGLYFTLEANLPKPPQGPYSAWNKTTISLSTDTSINQAYASGWGCSDLSDKKMENGTVSFTLNFYTTSAFDPAKASGKKFFTSRQQVGVLQNLTGKGGELDVYISGPLTIATVGCAAFIVDTQTVNLGDINYSILKRVPYPPYNDTPFNIKLENCYATSDLVLNFSNNQTKAINSYTSTLVNTQGTSRGVGVALQYLTDQGGSDVAFNIDVTQPSTVPAKYLNYYNGNGLLRLKAQLYVNDVDALAPGTLYIPTIITISLP</sequence>
<comment type="subcellular location">
    <subcellularLocation>
        <location evidence="1">Fimbrium</location>
    </subcellularLocation>
</comment>
<organism evidence="5 7">
    <name type="scientific">Citrobacter freundii</name>
    <dbReference type="NCBI Taxonomy" id="546"/>
    <lineage>
        <taxon>Bacteria</taxon>
        <taxon>Pseudomonadati</taxon>
        <taxon>Pseudomonadota</taxon>
        <taxon>Gammaproteobacteria</taxon>
        <taxon>Enterobacterales</taxon>
        <taxon>Enterobacteriaceae</taxon>
        <taxon>Citrobacter</taxon>
        <taxon>Citrobacter freundii complex</taxon>
    </lineage>
</organism>
<dbReference type="Gene3D" id="2.60.40.1090">
    <property type="entry name" value="Fimbrial-type adhesion domain"/>
    <property type="match status" value="1"/>
</dbReference>
<evidence type="ECO:0000313" key="5">
    <source>
        <dbReference type="EMBL" id="CAH6578345.1"/>
    </source>
</evidence>
<dbReference type="SUPFAM" id="SSF49401">
    <property type="entry name" value="Bacterial adhesins"/>
    <property type="match status" value="1"/>
</dbReference>
<dbReference type="InterPro" id="IPR050263">
    <property type="entry name" value="Bact_Fimbrial_Adh_Pro"/>
</dbReference>
<dbReference type="Proteomes" id="UP001279522">
    <property type="component" value="Unassembled WGS sequence"/>
</dbReference>
<evidence type="ECO:0000256" key="1">
    <source>
        <dbReference type="ARBA" id="ARBA00004561"/>
    </source>
</evidence>
<dbReference type="InterPro" id="IPR036937">
    <property type="entry name" value="Adhesion_dom_fimbrial_sf"/>
</dbReference>
<proteinExistence type="inferred from homology"/>
<reference evidence="5" key="1">
    <citation type="submission" date="2022-05" db="EMBL/GenBank/DDBJ databases">
        <authorList>
            <person name="Alioto T."/>
            <person name="Alioto T."/>
            <person name="Gomez Garrido J."/>
        </authorList>
    </citation>
    <scope>NUCLEOTIDE SEQUENCE</scope>
    <source>
        <strain evidence="5">112</strain>
    </source>
</reference>
<dbReference type="PANTHER" id="PTHR33420">
    <property type="entry name" value="FIMBRIAL SUBUNIT ELFA-RELATED"/>
    <property type="match status" value="1"/>
</dbReference>
<dbReference type="GO" id="GO:0043709">
    <property type="term" value="P:cell adhesion involved in single-species biofilm formation"/>
    <property type="evidence" value="ECO:0007669"/>
    <property type="project" value="TreeGrafter"/>
</dbReference>
<accession>A0AAD1TQP1</accession>
<name>A0AAD1TQP1_CITFR</name>
<gene>
    <name evidence="5" type="ORF">AI2935V1_1636</name>
    <name evidence="6" type="ORF">SGX49_000746</name>
</gene>
<evidence type="ECO:0000256" key="4">
    <source>
        <dbReference type="ARBA" id="ARBA00023263"/>
    </source>
</evidence>
<keyword evidence="3" id="KW-0732">Signal</keyword>
<dbReference type="Proteomes" id="UP000789647">
    <property type="component" value="Chromosome"/>
</dbReference>
<keyword evidence="4" id="KW-0281">Fimbrium</keyword>
<dbReference type="PANTHER" id="PTHR33420:SF3">
    <property type="entry name" value="FIMBRIAL SUBUNIT ELFA"/>
    <property type="match status" value="1"/>
</dbReference>
<evidence type="ECO:0000256" key="3">
    <source>
        <dbReference type="ARBA" id="ARBA00022729"/>
    </source>
</evidence>
<evidence type="ECO:0000313" key="6">
    <source>
        <dbReference type="EMBL" id="ELV3678360.1"/>
    </source>
</evidence>
<dbReference type="PROSITE" id="PS51257">
    <property type="entry name" value="PROKAR_LIPOPROTEIN"/>
    <property type="match status" value="1"/>
</dbReference>
<dbReference type="InterPro" id="IPR008966">
    <property type="entry name" value="Adhesion_dom_sf"/>
</dbReference>
<dbReference type="GO" id="GO:0009289">
    <property type="term" value="C:pilus"/>
    <property type="evidence" value="ECO:0007669"/>
    <property type="project" value="UniProtKB-SubCell"/>
</dbReference>
<evidence type="ECO:0000313" key="7">
    <source>
        <dbReference type="Proteomes" id="UP000789647"/>
    </source>
</evidence>
<dbReference type="AlphaFoldDB" id="A0AAD1TQP1"/>
<dbReference type="EMBL" id="OW995941">
    <property type="protein sequence ID" value="CAH6578345.1"/>
    <property type="molecule type" value="Genomic_DNA"/>
</dbReference>
<comment type="similarity">
    <text evidence="2">Belongs to the fimbrial protein family.</text>
</comment>
<evidence type="ECO:0008006" key="8">
    <source>
        <dbReference type="Google" id="ProtNLM"/>
    </source>
</evidence>
<reference evidence="6" key="2">
    <citation type="submission" date="2023-05" db="EMBL/GenBank/DDBJ databases">
        <authorList>
            <consortium name="Clinical and Environmental Microbiology Branch: Whole genome sequencing antimicrobial resistance pathogens in the healthcare setting"/>
        </authorList>
    </citation>
    <scope>NUCLEOTIDE SEQUENCE</scope>
    <source>
        <strain evidence="6">2023GN-00287</strain>
    </source>
</reference>
<evidence type="ECO:0000256" key="2">
    <source>
        <dbReference type="ARBA" id="ARBA00006671"/>
    </source>
</evidence>